<sequence length="456" mass="51245">MKGNDPVKLLLLMRDTQSRLMLQDSLEPLGIVVIPCDDEEKFFELSKSGDFDLAIVTHGKSEFHADNMLRKASAFQSMPVIVLATECSIEDAIRIMQAGAEDLVLHPWEEQTLKVAIEGALINFPLRQKKSLQRLRQKQRNIVCKSPKMLKVLEIARSIAPSKASVLIQGESGTGKELLARFIHQESDRRNGPFVAVNCAALPDTLLESELFGHEKGAFTGAVTRKKGKFELADKGTILLDEVTEMAVSLQAKLLRILQEGEIDRLGSTSPVSIDVRVIATTNRDIKQAISEGKFREDLYFRLNVIPLTLPPLRSRTEDIPLLAEHFLKEFSKEYGKVGLIFANNVMEELMSRRWQGNIRELRNIIERGVLLARGREVTLEDLFFDENEVNQSEGISEGSMALNDMFNLQDVEREIIKKALVKTGGNRTHAAKLLGISVRTLRNKLSEYRKMGLVL</sequence>
<dbReference type="InterPro" id="IPR003593">
    <property type="entry name" value="AAA+_ATPase"/>
</dbReference>
<dbReference type="PATRIC" id="fig|1156395.6.peg.1696"/>
<dbReference type="InterPro" id="IPR002197">
    <property type="entry name" value="HTH_Fis"/>
</dbReference>
<accession>A0A1B9F4Y3</accession>
<dbReference type="EMBL" id="MAGO01000008">
    <property type="protein sequence ID" value="OCC14884.1"/>
    <property type="molecule type" value="Genomic_DNA"/>
</dbReference>
<dbReference type="SUPFAM" id="SSF46689">
    <property type="entry name" value="Homeodomain-like"/>
    <property type="match status" value="1"/>
</dbReference>
<comment type="caution">
    <text evidence="6">Lacks conserved residue(s) required for the propagation of feature annotation.</text>
</comment>
<dbReference type="Pfam" id="PF25601">
    <property type="entry name" value="AAA_lid_14"/>
    <property type="match status" value="1"/>
</dbReference>
<dbReference type="Proteomes" id="UP000093080">
    <property type="component" value="Unassembled WGS sequence"/>
</dbReference>
<dbReference type="GO" id="GO:0000160">
    <property type="term" value="P:phosphorelay signal transduction system"/>
    <property type="evidence" value="ECO:0007669"/>
    <property type="project" value="InterPro"/>
</dbReference>
<dbReference type="PRINTS" id="PR01590">
    <property type="entry name" value="HTHFIS"/>
</dbReference>
<dbReference type="PANTHER" id="PTHR32071">
    <property type="entry name" value="TRANSCRIPTIONAL REGULATORY PROTEIN"/>
    <property type="match status" value="1"/>
</dbReference>
<feature type="domain" description="Sigma-54 factor interaction" evidence="7">
    <location>
        <begin position="142"/>
        <end position="371"/>
    </location>
</feature>
<dbReference type="InterPro" id="IPR025943">
    <property type="entry name" value="Sigma_54_int_dom_ATP-bd_2"/>
</dbReference>
<dbReference type="Gene3D" id="3.40.50.300">
    <property type="entry name" value="P-loop containing nucleotide triphosphate hydrolases"/>
    <property type="match status" value="1"/>
</dbReference>
<dbReference type="InterPro" id="IPR002078">
    <property type="entry name" value="Sigma_54_int"/>
</dbReference>
<keyword evidence="2" id="KW-0067">ATP-binding</keyword>
<dbReference type="FunFam" id="3.40.50.300:FF:000006">
    <property type="entry name" value="DNA-binding transcriptional regulator NtrC"/>
    <property type="match status" value="1"/>
</dbReference>
<dbReference type="CDD" id="cd00156">
    <property type="entry name" value="REC"/>
    <property type="match status" value="1"/>
</dbReference>
<dbReference type="Pfam" id="PF02954">
    <property type="entry name" value="HTH_8"/>
    <property type="match status" value="1"/>
</dbReference>
<dbReference type="STRING" id="1156395.DBT_1679"/>
<evidence type="ECO:0000256" key="4">
    <source>
        <dbReference type="ARBA" id="ARBA00023125"/>
    </source>
</evidence>
<dbReference type="InterPro" id="IPR009057">
    <property type="entry name" value="Homeodomain-like_sf"/>
</dbReference>
<evidence type="ECO:0000256" key="6">
    <source>
        <dbReference type="PROSITE-ProRule" id="PRU00169"/>
    </source>
</evidence>
<dbReference type="GO" id="GO:0005524">
    <property type="term" value="F:ATP binding"/>
    <property type="evidence" value="ECO:0007669"/>
    <property type="project" value="UniProtKB-KW"/>
</dbReference>
<reference evidence="9 10" key="1">
    <citation type="submission" date="2016-06" db="EMBL/GenBank/DDBJ databases">
        <title>Respiratory ammonification of nitrate coupled to the oxidation of elemental sulfur in deep-sea autotrophic thermophilic bacteria.</title>
        <authorList>
            <person name="Slobodkina G.B."/>
            <person name="Mardanov A.V."/>
            <person name="Ravin N.V."/>
            <person name="Frolova A.A."/>
            <person name="Viryasiv M.B."/>
            <person name="Chernyh N.A."/>
            <person name="Bonch-Osmolovskaya E.A."/>
            <person name="Slobodkin A.I."/>
        </authorList>
    </citation>
    <scope>NUCLEOTIDE SEQUENCE [LARGE SCALE GENOMIC DNA]</scope>
    <source>
        <strain evidence="9 10">S69</strain>
    </source>
</reference>
<evidence type="ECO:0000256" key="1">
    <source>
        <dbReference type="ARBA" id="ARBA00022741"/>
    </source>
</evidence>
<keyword evidence="4" id="KW-0238">DNA-binding</keyword>
<dbReference type="PROSITE" id="PS00676">
    <property type="entry name" value="SIGMA54_INTERACT_2"/>
    <property type="match status" value="1"/>
</dbReference>
<dbReference type="GO" id="GO:0006355">
    <property type="term" value="P:regulation of DNA-templated transcription"/>
    <property type="evidence" value="ECO:0007669"/>
    <property type="project" value="InterPro"/>
</dbReference>
<evidence type="ECO:0000256" key="5">
    <source>
        <dbReference type="ARBA" id="ARBA00023163"/>
    </source>
</evidence>
<dbReference type="SUPFAM" id="SSF52540">
    <property type="entry name" value="P-loop containing nucleoside triphosphate hydrolases"/>
    <property type="match status" value="1"/>
</dbReference>
<comment type="caution">
    <text evidence="9">The sequence shown here is derived from an EMBL/GenBank/DDBJ whole genome shotgun (WGS) entry which is preliminary data.</text>
</comment>
<gene>
    <name evidence="9" type="ORF">DBT_1679</name>
</gene>
<organism evidence="9 10">
    <name type="scientific">Dissulfuribacter thermophilus</name>
    <dbReference type="NCBI Taxonomy" id="1156395"/>
    <lineage>
        <taxon>Bacteria</taxon>
        <taxon>Pseudomonadati</taxon>
        <taxon>Thermodesulfobacteriota</taxon>
        <taxon>Dissulfuribacteria</taxon>
        <taxon>Dissulfuribacterales</taxon>
        <taxon>Dissulfuribacteraceae</taxon>
        <taxon>Dissulfuribacter</taxon>
    </lineage>
</organism>
<dbReference type="InterPro" id="IPR011006">
    <property type="entry name" value="CheY-like_superfamily"/>
</dbReference>
<proteinExistence type="predicted"/>
<keyword evidence="3" id="KW-0805">Transcription regulation</keyword>
<evidence type="ECO:0000259" key="7">
    <source>
        <dbReference type="PROSITE" id="PS50045"/>
    </source>
</evidence>
<dbReference type="CDD" id="cd00009">
    <property type="entry name" value="AAA"/>
    <property type="match status" value="1"/>
</dbReference>
<name>A0A1B9F4Y3_9BACT</name>
<dbReference type="PROSITE" id="PS50110">
    <property type="entry name" value="RESPONSE_REGULATORY"/>
    <property type="match status" value="1"/>
</dbReference>
<dbReference type="Gene3D" id="1.10.10.60">
    <property type="entry name" value="Homeodomain-like"/>
    <property type="match status" value="1"/>
</dbReference>
<dbReference type="Pfam" id="PF00158">
    <property type="entry name" value="Sigma54_activat"/>
    <property type="match status" value="1"/>
</dbReference>
<dbReference type="PANTHER" id="PTHR32071:SF21">
    <property type="entry name" value="TRANSCRIPTIONAL REGULATORY PROTEIN FLGR"/>
    <property type="match status" value="1"/>
</dbReference>
<keyword evidence="5" id="KW-0804">Transcription</keyword>
<keyword evidence="1" id="KW-0547">Nucleotide-binding</keyword>
<protein>
    <submittedName>
        <fullName evidence="9">Response regulator of zinc sigma-54-dependent two-component system</fullName>
    </submittedName>
</protein>
<evidence type="ECO:0000256" key="2">
    <source>
        <dbReference type="ARBA" id="ARBA00022840"/>
    </source>
</evidence>
<keyword evidence="10" id="KW-1185">Reference proteome</keyword>
<dbReference type="AlphaFoldDB" id="A0A1B9F4Y3"/>
<dbReference type="Gene3D" id="1.10.8.60">
    <property type="match status" value="1"/>
</dbReference>
<evidence type="ECO:0000313" key="9">
    <source>
        <dbReference type="EMBL" id="OCC14884.1"/>
    </source>
</evidence>
<dbReference type="InterPro" id="IPR027417">
    <property type="entry name" value="P-loop_NTPase"/>
</dbReference>
<evidence type="ECO:0000256" key="3">
    <source>
        <dbReference type="ARBA" id="ARBA00023015"/>
    </source>
</evidence>
<evidence type="ECO:0000313" key="10">
    <source>
        <dbReference type="Proteomes" id="UP000093080"/>
    </source>
</evidence>
<feature type="domain" description="Response regulatory" evidence="8">
    <location>
        <begin position="8"/>
        <end position="121"/>
    </location>
</feature>
<dbReference type="InterPro" id="IPR001789">
    <property type="entry name" value="Sig_transdc_resp-reg_receiver"/>
</dbReference>
<dbReference type="Gene3D" id="3.40.50.2300">
    <property type="match status" value="1"/>
</dbReference>
<dbReference type="PROSITE" id="PS00675">
    <property type="entry name" value="SIGMA54_INTERACT_1"/>
    <property type="match status" value="1"/>
</dbReference>
<evidence type="ECO:0000259" key="8">
    <source>
        <dbReference type="PROSITE" id="PS50110"/>
    </source>
</evidence>
<dbReference type="PROSITE" id="PS50045">
    <property type="entry name" value="SIGMA54_INTERACT_4"/>
    <property type="match status" value="1"/>
</dbReference>
<dbReference type="SMART" id="SM00382">
    <property type="entry name" value="AAA"/>
    <property type="match status" value="1"/>
</dbReference>
<dbReference type="OrthoDB" id="9763792at2"/>
<dbReference type="InterPro" id="IPR058031">
    <property type="entry name" value="AAA_lid_NorR"/>
</dbReference>
<dbReference type="InterPro" id="IPR025662">
    <property type="entry name" value="Sigma_54_int_dom_ATP-bd_1"/>
</dbReference>
<dbReference type="SUPFAM" id="SSF52172">
    <property type="entry name" value="CheY-like"/>
    <property type="match status" value="1"/>
</dbReference>
<dbReference type="GO" id="GO:0043565">
    <property type="term" value="F:sequence-specific DNA binding"/>
    <property type="evidence" value="ECO:0007669"/>
    <property type="project" value="InterPro"/>
</dbReference>
<dbReference type="RefSeq" id="WP_067618906.1">
    <property type="nucleotide sequence ID" value="NZ_MAGO01000008.1"/>
</dbReference>